<feature type="region of interest" description="Disordered" evidence="1">
    <location>
        <begin position="112"/>
        <end position="154"/>
    </location>
</feature>
<dbReference type="PANTHER" id="PTHR36718:SF1">
    <property type="entry name" value="DOUBLE ZINC RIBBON PROTEIN MJ0416"/>
    <property type="match status" value="1"/>
</dbReference>
<dbReference type="InterPro" id="IPR053281">
    <property type="entry name" value="Double_zinc_ribbon"/>
</dbReference>
<evidence type="ECO:0000259" key="2">
    <source>
        <dbReference type="Pfam" id="PF17032"/>
    </source>
</evidence>
<evidence type="ECO:0000313" key="4">
    <source>
        <dbReference type="Proteomes" id="UP000751190"/>
    </source>
</evidence>
<protein>
    <recommendedName>
        <fullName evidence="2">Zinc-ribbon 15 domain-containing protein</fullName>
    </recommendedName>
</protein>
<dbReference type="Proteomes" id="UP000751190">
    <property type="component" value="Unassembled WGS sequence"/>
</dbReference>
<evidence type="ECO:0000256" key="1">
    <source>
        <dbReference type="SAM" id="MobiDB-lite"/>
    </source>
</evidence>
<feature type="domain" description="Zinc-ribbon 15" evidence="2">
    <location>
        <begin position="31"/>
        <end position="106"/>
    </location>
</feature>
<dbReference type="AlphaFoldDB" id="A0A8J5XMR7"/>
<dbReference type="OrthoDB" id="1850117at2759"/>
<dbReference type="Pfam" id="PF17032">
    <property type="entry name" value="Zn_ribbon_15"/>
    <property type="match status" value="1"/>
</dbReference>
<feature type="compositionally biased region" description="Low complexity" evidence="1">
    <location>
        <begin position="116"/>
        <end position="133"/>
    </location>
</feature>
<dbReference type="EMBL" id="JAGTXO010000023">
    <property type="protein sequence ID" value="KAG8461935.1"/>
    <property type="molecule type" value="Genomic_DNA"/>
</dbReference>
<keyword evidence="4" id="KW-1185">Reference proteome</keyword>
<feature type="compositionally biased region" description="Low complexity" evidence="1">
    <location>
        <begin position="141"/>
        <end position="154"/>
    </location>
</feature>
<name>A0A8J5XMR7_DIALT</name>
<reference evidence="3" key="1">
    <citation type="submission" date="2021-05" db="EMBL/GenBank/DDBJ databases">
        <title>The genome of the haptophyte Pavlova lutheri (Diacronema luteri, Pavlovales) - a model for lipid biosynthesis in eukaryotic algae.</title>
        <authorList>
            <person name="Hulatt C.J."/>
            <person name="Posewitz M.C."/>
        </authorList>
    </citation>
    <scope>NUCLEOTIDE SEQUENCE</scope>
    <source>
        <strain evidence="3">NIVA-4/92</strain>
    </source>
</reference>
<proteinExistence type="predicted"/>
<gene>
    <name evidence="3" type="ORF">KFE25_013954</name>
</gene>
<sequence length="154" mass="16713">MFWFFLGGVEPVVTRVLERRVGRCPLPHCPGDLDRAELASVLSLFAVPVYAFNRREALRCATCGFVATVEQREHVLARSRERPSRECASCGAELSSDKWRFCPHCGAPRQWPHDTPGAPAASEPPARSPRLAAGGHGAHGFEGAAHAPADCQRG</sequence>
<organism evidence="3 4">
    <name type="scientific">Diacronema lutheri</name>
    <name type="common">Unicellular marine alga</name>
    <name type="synonym">Monochrysis lutheri</name>
    <dbReference type="NCBI Taxonomy" id="2081491"/>
    <lineage>
        <taxon>Eukaryota</taxon>
        <taxon>Haptista</taxon>
        <taxon>Haptophyta</taxon>
        <taxon>Pavlovophyceae</taxon>
        <taxon>Pavlovales</taxon>
        <taxon>Pavlovaceae</taxon>
        <taxon>Diacronema</taxon>
    </lineage>
</organism>
<accession>A0A8J5XMR7</accession>
<comment type="caution">
    <text evidence="3">The sequence shown here is derived from an EMBL/GenBank/DDBJ whole genome shotgun (WGS) entry which is preliminary data.</text>
</comment>
<evidence type="ECO:0000313" key="3">
    <source>
        <dbReference type="EMBL" id="KAG8461935.1"/>
    </source>
</evidence>
<dbReference type="InterPro" id="IPR031493">
    <property type="entry name" value="Zinc_ribbon_15"/>
</dbReference>
<dbReference type="PANTHER" id="PTHR36718">
    <property type="entry name" value="OS05G0435400 PROTEIN"/>
    <property type="match status" value="1"/>
</dbReference>